<comment type="caution">
    <text evidence="1">The sequence shown here is derived from an EMBL/GenBank/DDBJ whole genome shotgun (WGS) entry which is preliminary data.</text>
</comment>
<dbReference type="PANTHER" id="PTHR34883:SF4">
    <property type="entry name" value="CUPREDOXIN"/>
    <property type="match status" value="1"/>
</dbReference>
<gene>
    <name evidence="1" type="ORF">AG1IA_00963</name>
</gene>
<accession>L8X7H4</accession>
<reference evidence="1 2" key="1">
    <citation type="journal article" date="2013" name="Nat. Commun.">
        <title>The evolution and pathogenic mechanisms of the rice sheath blight pathogen.</title>
        <authorList>
            <person name="Zheng A."/>
            <person name="Lin R."/>
            <person name="Xu L."/>
            <person name="Qin P."/>
            <person name="Tang C."/>
            <person name="Ai P."/>
            <person name="Zhang D."/>
            <person name="Liu Y."/>
            <person name="Sun Z."/>
            <person name="Feng H."/>
            <person name="Wang Y."/>
            <person name="Chen Y."/>
            <person name="Liang X."/>
            <person name="Fu R."/>
            <person name="Li Q."/>
            <person name="Zhang J."/>
            <person name="Yu X."/>
            <person name="Xie Z."/>
            <person name="Ding L."/>
            <person name="Guan P."/>
            <person name="Tang J."/>
            <person name="Liang Y."/>
            <person name="Wang S."/>
            <person name="Deng Q."/>
            <person name="Li S."/>
            <person name="Zhu J."/>
            <person name="Wang L."/>
            <person name="Liu H."/>
            <person name="Li P."/>
        </authorList>
    </citation>
    <scope>NUCLEOTIDE SEQUENCE [LARGE SCALE GENOMIC DNA]</scope>
    <source>
        <strain evidence="2">AG-1 IA</strain>
    </source>
</reference>
<sequence length="278" mass="29508">MTVFGLGVFILSSSFIPIRAGRTKLSLRVDLVSAYIFESLSLSSLIQDAFLRCCLCCCLCAANITVIVGGNGALTYTPANITAAVGDFVEFEFRDKNHTVTQSTFADPCTQFKNATTGELGLNSGYQAVAAGATQFPVWTIQIAETSPIWMFCLQGKHCANGMVFSINANESSDKSFAAYKARAEATLTTGNGTTGNTPNNTNAAVPSRAAFAPASLALVAAAAVFTLINMPGEISTHPNVWSLTLKIDTSRLFLSTVPVNAVRSRQAFVNSRTRSTS</sequence>
<protein>
    <recommendedName>
        <fullName evidence="3">Cupredoxin domain-containing protein</fullName>
    </recommendedName>
</protein>
<dbReference type="InterPro" id="IPR008972">
    <property type="entry name" value="Cupredoxin"/>
</dbReference>
<dbReference type="SUPFAM" id="SSF49503">
    <property type="entry name" value="Cupredoxins"/>
    <property type="match status" value="1"/>
</dbReference>
<dbReference type="EMBL" id="AFRT01000225">
    <property type="protein sequence ID" value="ELU45008.1"/>
    <property type="molecule type" value="Genomic_DNA"/>
</dbReference>
<proteinExistence type="predicted"/>
<dbReference type="PANTHER" id="PTHR34883">
    <property type="entry name" value="SERINE-RICH PROTEIN, PUTATIVE-RELATED-RELATED"/>
    <property type="match status" value="1"/>
</dbReference>
<evidence type="ECO:0000313" key="2">
    <source>
        <dbReference type="Proteomes" id="UP000011668"/>
    </source>
</evidence>
<organism evidence="1 2">
    <name type="scientific">Thanatephorus cucumeris (strain AG1-IA)</name>
    <name type="common">Rice sheath blight fungus</name>
    <name type="synonym">Rhizoctonia solani</name>
    <dbReference type="NCBI Taxonomy" id="983506"/>
    <lineage>
        <taxon>Eukaryota</taxon>
        <taxon>Fungi</taxon>
        <taxon>Dikarya</taxon>
        <taxon>Basidiomycota</taxon>
        <taxon>Agaricomycotina</taxon>
        <taxon>Agaricomycetes</taxon>
        <taxon>Cantharellales</taxon>
        <taxon>Ceratobasidiaceae</taxon>
        <taxon>Rhizoctonia</taxon>
        <taxon>Rhizoctonia solani AG-1</taxon>
    </lineage>
</organism>
<name>L8X7H4_THACA</name>
<dbReference type="OrthoDB" id="1921208at2759"/>
<dbReference type="STRING" id="983506.L8X7H4"/>
<evidence type="ECO:0008006" key="3">
    <source>
        <dbReference type="Google" id="ProtNLM"/>
    </source>
</evidence>
<dbReference type="InterPro" id="IPR052953">
    <property type="entry name" value="Ser-rich/MCO-related"/>
</dbReference>
<evidence type="ECO:0000313" key="1">
    <source>
        <dbReference type="EMBL" id="ELU45008.1"/>
    </source>
</evidence>
<keyword evidence="2" id="KW-1185">Reference proteome</keyword>
<dbReference type="AlphaFoldDB" id="L8X7H4"/>
<dbReference type="CDD" id="cd00920">
    <property type="entry name" value="Cupredoxin"/>
    <property type="match status" value="1"/>
</dbReference>
<dbReference type="HOGENOM" id="CLU_1001767_0_0_1"/>
<dbReference type="Proteomes" id="UP000011668">
    <property type="component" value="Unassembled WGS sequence"/>
</dbReference>
<dbReference type="Gene3D" id="2.60.40.420">
    <property type="entry name" value="Cupredoxins - blue copper proteins"/>
    <property type="match status" value="1"/>
</dbReference>